<reference evidence="13 14" key="1">
    <citation type="submission" date="2018-09" db="EMBL/GenBank/DDBJ databases">
        <title>Murine metabolic-syndrome-specific gut microbial biobank.</title>
        <authorList>
            <person name="Liu C."/>
        </authorList>
    </citation>
    <scope>NUCLEOTIDE SEQUENCE [LARGE SCALE GENOMIC DNA]</scope>
    <source>
        <strain evidence="13 14">0.1xD8-82</strain>
    </source>
</reference>
<dbReference type="InterPro" id="IPR046357">
    <property type="entry name" value="PPIase_dom_sf"/>
</dbReference>
<evidence type="ECO:0000256" key="9">
    <source>
        <dbReference type="ARBA" id="ARBA00024849"/>
    </source>
</evidence>
<evidence type="ECO:0000256" key="5">
    <source>
        <dbReference type="ARBA" id="ARBA00023110"/>
    </source>
</evidence>
<keyword evidence="8" id="KW-0131">Cell cycle</keyword>
<dbReference type="EC" id="5.2.1.8" evidence="10"/>
<keyword evidence="14" id="KW-1185">Reference proteome</keyword>
<dbReference type="PROSITE" id="PS50059">
    <property type="entry name" value="FKBP_PPIASE"/>
    <property type="match status" value="1"/>
</dbReference>
<keyword evidence="7 10" id="KW-0413">Isomerase</keyword>
<dbReference type="Gene3D" id="1.10.3120.10">
    <property type="entry name" value="Trigger factor, C-terminal domain"/>
    <property type="match status" value="1"/>
</dbReference>
<evidence type="ECO:0000256" key="2">
    <source>
        <dbReference type="ARBA" id="ARBA00004496"/>
    </source>
</evidence>
<dbReference type="InterPro" id="IPR008880">
    <property type="entry name" value="Trigger_fac_C"/>
</dbReference>
<dbReference type="SUPFAM" id="SSF54534">
    <property type="entry name" value="FKBP-like"/>
    <property type="match status" value="1"/>
</dbReference>
<evidence type="ECO:0000256" key="10">
    <source>
        <dbReference type="PROSITE-ProRule" id="PRU00277"/>
    </source>
</evidence>
<dbReference type="GO" id="GO:0015031">
    <property type="term" value="P:protein transport"/>
    <property type="evidence" value="ECO:0007669"/>
    <property type="project" value="InterPro"/>
</dbReference>
<keyword evidence="5 10" id="KW-0697">Rotamase</keyword>
<dbReference type="GO" id="GO:0003755">
    <property type="term" value="F:peptidyl-prolyl cis-trans isomerase activity"/>
    <property type="evidence" value="ECO:0007669"/>
    <property type="project" value="UniProtKB-KW"/>
</dbReference>
<dbReference type="GO" id="GO:0051301">
    <property type="term" value="P:cell division"/>
    <property type="evidence" value="ECO:0007669"/>
    <property type="project" value="UniProtKB-KW"/>
</dbReference>
<protein>
    <recommendedName>
        <fullName evidence="10">peptidylprolyl isomerase</fullName>
        <ecNumber evidence="10">5.2.1.8</ecNumber>
    </recommendedName>
</protein>
<comment type="caution">
    <text evidence="13">The sequence shown here is derived from an EMBL/GenBank/DDBJ whole genome shotgun (WGS) entry which is preliminary data.</text>
</comment>
<dbReference type="OrthoDB" id="9767721at2"/>
<evidence type="ECO:0000313" key="13">
    <source>
        <dbReference type="EMBL" id="RKI89798.1"/>
    </source>
</evidence>
<evidence type="ECO:0000256" key="11">
    <source>
        <dbReference type="SAM" id="SignalP"/>
    </source>
</evidence>
<feature type="chain" id="PRO_5017202038" description="peptidylprolyl isomerase" evidence="11">
    <location>
        <begin position="25"/>
        <end position="355"/>
    </location>
</feature>
<dbReference type="FunFam" id="3.10.50.40:FF:000001">
    <property type="entry name" value="Trigger factor"/>
    <property type="match status" value="1"/>
</dbReference>
<keyword evidence="4" id="KW-0132">Cell division</keyword>
<dbReference type="GO" id="GO:0006457">
    <property type="term" value="P:protein folding"/>
    <property type="evidence" value="ECO:0007669"/>
    <property type="project" value="InterPro"/>
</dbReference>
<evidence type="ECO:0000256" key="7">
    <source>
        <dbReference type="ARBA" id="ARBA00023235"/>
    </source>
</evidence>
<dbReference type="AlphaFoldDB" id="A0A3A9AEW4"/>
<sequence length="355" mass="38908">MHIKIKRNVAVALAIAVLAGILSGCGNKDTSGLIYTTDFKAEDFVDLGAYMGVEIAVAAPGVSDDAVKMYIKNTFSDYAEPVSGRRAEMGDITNIDYEGKLEGVAFAGGTAKGTELIIGSGSFIPGFEEGVVGMEIGQTKDINLAFPDPYKNNPDLSGRDVVFTVTLNGISAPDVTDELVKGLGLTDCDTVEKYEKYVYDNLLVQAQADFEQQKMDEAVAAVEESSRFKEPPEGMVNRLKENLTNTLTSYAQMYGMEPEQYISYAYDSEAEDYGEFLAEQAKLTARRYIMLAAIADKEGISVTEEELEAEFAKMAERYGYESADAYKAEINVDAYREFQLIQKAREFLGENAVVK</sequence>
<dbReference type="SUPFAM" id="SSF109998">
    <property type="entry name" value="Triger factor/SurA peptide-binding domain-like"/>
    <property type="match status" value="1"/>
</dbReference>
<evidence type="ECO:0000313" key="14">
    <source>
        <dbReference type="Proteomes" id="UP000280696"/>
    </source>
</evidence>
<comment type="subcellular location">
    <subcellularLocation>
        <location evidence="2">Cytoplasm</location>
    </subcellularLocation>
</comment>
<evidence type="ECO:0000256" key="1">
    <source>
        <dbReference type="ARBA" id="ARBA00000971"/>
    </source>
</evidence>
<evidence type="ECO:0000256" key="4">
    <source>
        <dbReference type="ARBA" id="ARBA00022618"/>
    </source>
</evidence>
<accession>A0A3A9AEW4</accession>
<comment type="function">
    <text evidence="9">Involved in protein export. Acts as a chaperone by maintaining the newly synthesized protein in an open conformation. Functions as a peptidyl-prolyl cis-trans isomerase.</text>
</comment>
<evidence type="ECO:0000259" key="12">
    <source>
        <dbReference type="PROSITE" id="PS50059"/>
    </source>
</evidence>
<dbReference type="InterPro" id="IPR005215">
    <property type="entry name" value="Trig_fac"/>
</dbReference>
<name>A0A3A9AEW4_9FIRM</name>
<keyword evidence="11" id="KW-0732">Signal</keyword>
<comment type="catalytic activity">
    <reaction evidence="1 10">
        <text>[protein]-peptidylproline (omega=180) = [protein]-peptidylproline (omega=0)</text>
        <dbReference type="Rhea" id="RHEA:16237"/>
        <dbReference type="Rhea" id="RHEA-COMP:10747"/>
        <dbReference type="Rhea" id="RHEA-COMP:10748"/>
        <dbReference type="ChEBI" id="CHEBI:83833"/>
        <dbReference type="ChEBI" id="CHEBI:83834"/>
        <dbReference type="EC" id="5.2.1.8"/>
    </reaction>
</comment>
<dbReference type="EMBL" id="RAYQ01000019">
    <property type="protein sequence ID" value="RKI89798.1"/>
    <property type="molecule type" value="Genomic_DNA"/>
</dbReference>
<evidence type="ECO:0000256" key="6">
    <source>
        <dbReference type="ARBA" id="ARBA00023186"/>
    </source>
</evidence>
<evidence type="ECO:0000256" key="3">
    <source>
        <dbReference type="ARBA" id="ARBA00005464"/>
    </source>
</evidence>
<dbReference type="InterPro" id="IPR037041">
    <property type="entry name" value="Trigger_fac_C_sf"/>
</dbReference>
<dbReference type="Pfam" id="PF00254">
    <property type="entry name" value="FKBP_C"/>
    <property type="match status" value="1"/>
</dbReference>
<dbReference type="InterPro" id="IPR001179">
    <property type="entry name" value="PPIase_FKBP_dom"/>
</dbReference>
<proteinExistence type="inferred from homology"/>
<dbReference type="Gene3D" id="3.10.50.40">
    <property type="match status" value="1"/>
</dbReference>
<gene>
    <name evidence="13" type="primary">tig</name>
    <name evidence="13" type="ORF">D7V94_16595</name>
</gene>
<feature type="domain" description="PPIase FKBP-type" evidence="12">
    <location>
        <begin position="90"/>
        <end position="150"/>
    </location>
</feature>
<dbReference type="Pfam" id="PF05698">
    <property type="entry name" value="Trigger_C"/>
    <property type="match status" value="1"/>
</dbReference>
<evidence type="ECO:0000256" key="8">
    <source>
        <dbReference type="ARBA" id="ARBA00023306"/>
    </source>
</evidence>
<feature type="signal peptide" evidence="11">
    <location>
        <begin position="1"/>
        <end position="24"/>
    </location>
</feature>
<comment type="similarity">
    <text evidence="3">Belongs to the FKBP-type PPIase family. Tig subfamily.</text>
</comment>
<dbReference type="Proteomes" id="UP000280696">
    <property type="component" value="Unassembled WGS sequence"/>
</dbReference>
<dbReference type="NCBIfam" id="TIGR00115">
    <property type="entry name" value="tig"/>
    <property type="match status" value="1"/>
</dbReference>
<keyword evidence="6" id="KW-0143">Chaperone</keyword>
<organism evidence="13 14">
    <name type="scientific">Parablautia intestinalis</name>
    <dbReference type="NCBI Taxonomy" id="2320100"/>
    <lineage>
        <taxon>Bacteria</taxon>
        <taxon>Bacillati</taxon>
        <taxon>Bacillota</taxon>
        <taxon>Clostridia</taxon>
        <taxon>Lachnospirales</taxon>
        <taxon>Lachnospiraceae</taxon>
        <taxon>Parablautia</taxon>
    </lineage>
</organism>
<dbReference type="GO" id="GO:0005737">
    <property type="term" value="C:cytoplasm"/>
    <property type="evidence" value="ECO:0007669"/>
    <property type="project" value="UniProtKB-SubCell"/>
</dbReference>
<dbReference type="PROSITE" id="PS51257">
    <property type="entry name" value="PROKAR_LIPOPROTEIN"/>
    <property type="match status" value="1"/>
</dbReference>
<dbReference type="InterPro" id="IPR027304">
    <property type="entry name" value="Trigger_fact/SurA_dom_sf"/>
</dbReference>
<dbReference type="RefSeq" id="WP_120471447.1">
    <property type="nucleotide sequence ID" value="NZ_RAYQ01000019.1"/>
</dbReference>